<dbReference type="Proteomes" id="UP000309215">
    <property type="component" value="Unassembled WGS sequence"/>
</dbReference>
<dbReference type="RefSeq" id="WP_136929216.1">
    <property type="nucleotide sequence ID" value="NZ_SSMQ01000010.1"/>
</dbReference>
<comment type="caution">
    <text evidence="1">The sequence shown here is derived from an EMBL/GenBank/DDBJ whole genome shotgun (WGS) entry which is preliminary data.</text>
</comment>
<dbReference type="PANTHER" id="PTHR43019">
    <property type="entry name" value="SERINE ENDOPROTEASE DEGS"/>
    <property type="match status" value="1"/>
</dbReference>
<dbReference type="GO" id="GO:0004252">
    <property type="term" value="F:serine-type endopeptidase activity"/>
    <property type="evidence" value="ECO:0007669"/>
    <property type="project" value="InterPro"/>
</dbReference>
<dbReference type="InterPro" id="IPR009003">
    <property type="entry name" value="Peptidase_S1_PA"/>
</dbReference>
<dbReference type="GO" id="GO:0006508">
    <property type="term" value="P:proteolysis"/>
    <property type="evidence" value="ECO:0007669"/>
    <property type="project" value="UniProtKB-KW"/>
</dbReference>
<accession>A0A4U1JF60</accession>
<organism evidence="1 2">
    <name type="scientific">Polyangium fumosum</name>
    <dbReference type="NCBI Taxonomy" id="889272"/>
    <lineage>
        <taxon>Bacteria</taxon>
        <taxon>Pseudomonadati</taxon>
        <taxon>Myxococcota</taxon>
        <taxon>Polyangia</taxon>
        <taxon>Polyangiales</taxon>
        <taxon>Polyangiaceae</taxon>
        <taxon>Polyangium</taxon>
    </lineage>
</organism>
<dbReference type="Pfam" id="PF13365">
    <property type="entry name" value="Trypsin_2"/>
    <property type="match status" value="1"/>
</dbReference>
<keyword evidence="2" id="KW-1185">Reference proteome</keyword>
<proteinExistence type="predicted"/>
<keyword evidence="1" id="KW-0378">Hydrolase</keyword>
<dbReference type="OrthoDB" id="248175at2"/>
<dbReference type="EMBL" id="SSMQ01000010">
    <property type="protein sequence ID" value="TKD09543.1"/>
    <property type="molecule type" value="Genomic_DNA"/>
</dbReference>
<dbReference type="AlphaFoldDB" id="A0A4U1JF60"/>
<dbReference type="SUPFAM" id="SSF50494">
    <property type="entry name" value="Trypsin-like serine proteases"/>
    <property type="match status" value="1"/>
</dbReference>
<dbReference type="PRINTS" id="PR00834">
    <property type="entry name" value="PROTEASES2C"/>
</dbReference>
<dbReference type="InterPro" id="IPR001940">
    <property type="entry name" value="Peptidase_S1C"/>
</dbReference>
<dbReference type="PANTHER" id="PTHR43019:SF23">
    <property type="entry name" value="PROTEASE DO-LIKE 5, CHLOROPLASTIC"/>
    <property type="match status" value="1"/>
</dbReference>
<reference evidence="1 2" key="1">
    <citation type="submission" date="2019-04" db="EMBL/GenBank/DDBJ databases">
        <authorList>
            <person name="Li Y."/>
            <person name="Wang J."/>
        </authorList>
    </citation>
    <scope>NUCLEOTIDE SEQUENCE [LARGE SCALE GENOMIC DNA]</scope>
    <source>
        <strain evidence="1 2">DSM 14668</strain>
    </source>
</reference>
<keyword evidence="1" id="KW-0645">Protease</keyword>
<evidence type="ECO:0000313" key="2">
    <source>
        <dbReference type="Proteomes" id="UP000309215"/>
    </source>
</evidence>
<sequence>MWNPARECTHDTFPATRPARAFAAALAAVLIAVPVVARAQTQGEDVVTEPASLPAAPALLVATTPPAAVIVPPAEPARPAESGTCGKAGLERVADAARRGTVRITTHTSWGAGFLLDDTHVVTHFHVVDRPFRLRVHTRDGLSVGAKVVFTDAFERIAILELEAPIPGKALELATSAPVIGSEVVAIGVPLDFGTREDRFPAHHRGVVADRDDELLSIDAQVGLNYTGGPLLDCQGHVAGLLIPPPSGRAEWESPMGHAVPAGKIREARASVGKKPPPVTTNIVFGFATAFAAQFERGKGFVGANLGMPMLFADQWEFLPRVGVFALVPTTDDPRLPIARTDVARIAADMRIGYRIPLVSSPASVSLVPSIGAGWNWEYTEEKTYNLVLDNPTCMSQTDPCSFRMGKNTKESWAHAGALSVGLGVHVHVMTFGYELRVLPSPDVKFIHQVSLGLSSF</sequence>
<name>A0A4U1JF60_9BACT</name>
<evidence type="ECO:0000313" key="1">
    <source>
        <dbReference type="EMBL" id="TKD09543.1"/>
    </source>
</evidence>
<protein>
    <submittedName>
        <fullName evidence="1">Serine protease</fullName>
    </submittedName>
</protein>
<gene>
    <name evidence="1" type="ORF">E8A74_12535</name>
</gene>
<dbReference type="Gene3D" id="2.40.10.120">
    <property type="match status" value="1"/>
</dbReference>